<dbReference type="OrthoDB" id="4870088at2759"/>
<keyword evidence="4" id="KW-1185">Reference proteome</keyword>
<accession>A0A9P5ADK8</accession>
<sequence>MLLSILGISLLARGAFSSAALDDSTAEYVLAEDLVFANGFTPISNLLQGGTTLQRRQQFQCLNPGWGTNTTTRQKSSARIFLGDASRLRLHAATPRTITIQTRRYAVLAEAPRWVLLDSGERGTDKDHEPADPYQYQYLNTNDQPSSNAGINHRRVYHRRLQHFHSFTSRREPPGAPEISVREVLLQSVPCSKQTGAVCLDYQKHPWPNRPVGRQHMQRTAKLTKPPPLTAAFNQATNVQTRLCIERYQNSGTQAPILSALVRECKLKPGDKVLYRVEGGCPGNIVKRDETQEAPPADLTDTAAVAARALLPRAGTAIQLSGNNATLRDPRGDGSLTYVAIDLGTLQDGHYDLKVNLNGAVSNITVLDSDGETYANVDSPPSGTVNLSFDVAVGNLYVPFAVIAYTEKAINVSFTGTGTLNSSSNPSSSGAGTAKQWPSLVGAFSVMGIVAAFFRAGCVNGQSPVVTLKLWLVGAGRLGPVVHVGHVLVYRMLAAEVTVARIAFEVGGIVTRGVHVLLTRLPAGRELAPARSAGGHGDNVEGCSWDEDGR</sequence>
<protein>
    <submittedName>
        <fullName evidence="3">NADP-specific glutamate dehydrogenase</fullName>
    </submittedName>
</protein>
<evidence type="ECO:0000256" key="2">
    <source>
        <dbReference type="SAM" id="SignalP"/>
    </source>
</evidence>
<reference evidence="3" key="2">
    <citation type="submission" date="2020-02" db="EMBL/GenBank/DDBJ databases">
        <title>Identification and distribution of gene clusters putatively required for synthesis of sphingolipid metabolism inhibitors in phylogenetically diverse species of the filamentous fungus Fusarium.</title>
        <authorList>
            <person name="Kim H.-S."/>
            <person name="Busman M."/>
            <person name="Brown D.W."/>
            <person name="Divon H."/>
            <person name="Uhlig S."/>
            <person name="Proctor R.H."/>
        </authorList>
    </citation>
    <scope>NUCLEOTIDE SEQUENCE</scope>
    <source>
        <strain evidence="3">NRRL 25174</strain>
    </source>
</reference>
<feature type="region of interest" description="Disordered" evidence="1">
    <location>
        <begin position="529"/>
        <end position="550"/>
    </location>
</feature>
<keyword evidence="2" id="KW-0732">Signal</keyword>
<organism evidence="3 4">
    <name type="scientific">Fusarium beomiforme</name>
    <dbReference type="NCBI Taxonomy" id="44412"/>
    <lineage>
        <taxon>Eukaryota</taxon>
        <taxon>Fungi</taxon>
        <taxon>Dikarya</taxon>
        <taxon>Ascomycota</taxon>
        <taxon>Pezizomycotina</taxon>
        <taxon>Sordariomycetes</taxon>
        <taxon>Hypocreomycetidae</taxon>
        <taxon>Hypocreales</taxon>
        <taxon>Nectriaceae</taxon>
        <taxon>Fusarium</taxon>
        <taxon>Fusarium burgessii species complex</taxon>
    </lineage>
</organism>
<feature type="chain" id="PRO_5040144776" evidence="2">
    <location>
        <begin position="18"/>
        <end position="550"/>
    </location>
</feature>
<feature type="signal peptide" evidence="2">
    <location>
        <begin position="1"/>
        <end position="17"/>
    </location>
</feature>
<dbReference type="EMBL" id="PVQB02000523">
    <property type="protein sequence ID" value="KAF4335977.1"/>
    <property type="molecule type" value="Genomic_DNA"/>
</dbReference>
<dbReference type="AlphaFoldDB" id="A0A9P5ADK8"/>
<evidence type="ECO:0000313" key="3">
    <source>
        <dbReference type="EMBL" id="KAF4335977.1"/>
    </source>
</evidence>
<proteinExistence type="predicted"/>
<evidence type="ECO:0000313" key="4">
    <source>
        <dbReference type="Proteomes" id="UP000730481"/>
    </source>
</evidence>
<gene>
    <name evidence="3" type="ORF">FBEOM_10173</name>
</gene>
<dbReference type="Proteomes" id="UP000730481">
    <property type="component" value="Unassembled WGS sequence"/>
</dbReference>
<reference evidence="3" key="1">
    <citation type="journal article" date="2017" name="Mycologia">
        <title>Fusarium algeriense, sp. nov., a novel toxigenic crown rot pathogen of durum wheat from Algeria is nested in the Fusarium burgessii species complex.</title>
        <authorList>
            <person name="Laraba I."/>
            <person name="Keddad A."/>
            <person name="Boureghda H."/>
            <person name="Abdallah N."/>
            <person name="Vaughan M.M."/>
            <person name="Proctor R.H."/>
            <person name="Busman M."/>
            <person name="O'Donnell K."/>
        </authorList>
    </citation>
    <scope>NUCLEOTIDE SEQUENCE</scope>
    <source>
        <strain evidence="3">NRRL 25174</strain>
    </source>
</reference>
<comment type="caution">
    <text evidence="3">The sequence shown here is derived from an EMBL/GenBank/DDBJ whole genome shotgun (WGS) entry which is preliminary data.</text>
</comment>
<name>A0A9P5ADK8_9HYPO</name>
<evidence type="ECO:0000256" key="1">
    <source>
        <dbReference type="SAM" id="MobiDB-lite"/>
    </source>
</evidence>